<accession>A0A8S5NQ80</accession>
<protein>
    <submittedName>
        <fullName evidence="1">Uncharacterized protein</fullName>
    </submittedName>
</protein>
<proteinExistence type="predicted"/>
<name>A0A8S5NQ80_9CAUD</name>
<dbReference type="EMBL" id="BK015217">
    <property type="protein sequence ID" value="DAD96527.1"/>
    <property type="molecule type" value="Genomic_DNA"/>
</dbReference>
<evidence type="ECO:0000313" key="1">
    <source>
        <dbReference type="EMBL" id="DAD96527.1"/>
    </source>
</evidence>
<reference evidence="1" key="1">
    <citation type="journal article" date="2021" name="Proc. Natl. Acad. Sci. U.S.A.">
        <title>A Catalog of Tens of Thousands of Viruses from Human Metagenomes Reveals Hidden Associations with Chronic Diseases.</title>
        <authorList>
            <person name="Tisza M.J."/>
            <person name="Buck C.B."/>
        </authorList>
    </citation>
    <scope>NUCLEOTIDE SEQUENCE</scope>
    <source>
        <strain evidence="1">Ctj3P51</strain>
    </source>
</reference>
<organism evidence="1">
    <name type="scientific">Myoviridae sp. ctj3P51</name>
    <dbReference type="NCBI Taxonomy" id="2826687"/>
    <lineage>
        <taxon>Viruses</taxon>
        <taxon>Duplodnaviria</taxon>
        <taxon>Heunggongvirae</taxon>
        <taxon>Uroviricota</taxon>
        <taxon>Caudoviricetes</taxon>
    </lineage>
</organism>
<sequence length="50" mass="5876">MTGIKCNTVVLLLYPALPYYTRLCYRHSKLDLTWLNCFIGLKNRSTRVII</sequence>